<reference evidence="1 2" key="1">
    <citation type="submission" date="2016-11" db="EMBL/GenBank/DDBJ databases">
        <authorList>
            <person name="Jaros S."/>
            <person name="Januszkiewicz K."/>
            <person name="Wedrychowicz H."/>
        </authorList>
    </citation>
    <scope>NUCLEOTIDE SEQUENCE [LARGE SCALE GENOMIC DNA]</scope>
    <source>
        <strain evidence="1 2">DSM 17918</strain>
    </source>
</reference>
<dbReference type="PANTHER" id="PTHR46658">
    <property type="entry name" value="CYS OR MET METABOLISM PYRIDOXAL-PHOSPHATE-DEPENDENT ENZYME"/>
    <property type="match status" value="1"/>
</dbReference>
<protein>
    <submittedName>
        <fullName evidence="1">Cystathionine beta-lyase family protein involved in aluminum resistance</fullName>
    </submittedName>
</protein>
<proteinExistence type="predicted"/>
<dbReference type="InterPro" id="IPR015421">
    <property type="entry name" value="PyrdxlP-dep_Trfase_major"/>
</dbReference>
<dbReference type="EMBL" id="FQVH01000010">
    <property type="protein sequence ID" value="SHF03589.1"/>
    <property type="molecule type" value="Genomic_DNA"/>
</dbReference>
<keyword evidence="2" id="KW-1185">Reference proteome</keyword>
<evidence type="ECO:0000313" key="2">
    <source>
        <dbReference type="Proteomes" id="UP000184088"/>
    </source>
</evidence>
<name>A0A1M4YD13_9THEO</name>
<dbReference type="InterPro" id="IPR009651">
    <property type="entry name" value="Met_g_lyase_put"/>
</dbReference>
<dbReference type="InterPro" id="IPR015424">
    <property type="entry name" value="PyrdxlP-dep_Trfase"/>
</dbReference>
<dbReference type="Pfam" id="PF06838">
    <property type="entry name" value="Met_gamma_lyase"/>
    <property type="match status" value="1"/>
</dbReference>
<dbReference type="GO" id="GO:0016829">
    <property type="term" value="F:lyase activity"/>
    <property type="evidence" value="ECO:0007669"/>
    <property type="project" value="UniProtKB-KW"/>
</dbReference>
<accession>A0A1M4YD13</accession>
<dbReference type="STRING" id="1121256.SAMN02746089_01199"/>
<dbReference type="Gene3D" id="3.90.1150.60">
    <property type="entry name" value="Methioning gamme-lyase, C-terminal domain"/>
    <property type="match status" value="1"/>
</dbReference>
<sequence>MDIRRYFDISEKLIEISKEVENSIKSSFHKIESIKEYNIYKVLHAFHANKVSESHFYSSTGYGYGDLGRDVIDKLYSMVFDAEDALVRPHIVSGTHAITICLFGILRPGDEIISITGKPYDTLEDVIGISNKSNIGSLKEFGISYKQVDLINGKVNYQGIKDAISSKTRLVMIQRSKGYNWRPSLGINEIQRIIDFVKKIKSDIVCFVDNCYGEFVEDKEPTSVGADIIAGSLIKNPGGGLVKSGGYIAGKKEYVEMASYRLTTPGTGKEVGSMLGTNREIIQGLFFAPHVVAESLKSAIFASKLFETLGFEVNPKWDDFRTDIIQVIKMKNEEGLISFCQGIQKGSPIDSFILPEPWDMPGYNEKVIMAAGTFVQGSSIELSADAPLVEPYYVYLQGGLLYEQAKIGILYGVQEMLNKKLLNLPE</sequence>
<organism evidence="1 2">
    <name type="scientific">Caldanaerobius fijiensis DSM 17918</name>
    <dbReference type="NCBI Taxonomy" id="1121256"/>
    <lineage>
        <taxon>Bacteria</taxon>
        <taxon>Bacillati</taxon>
        <taxon>Bacillota</taxon>
        <taxon>Clostridia</taxon>
        <taxon>Thermoanaerobacterales</taxon>
        <taxon>Thermoanaerobacteraceae</taxon>
        <taxon>Caldanaerobius</taxon>
    </lineage>
</organism>
<dbReference type="Proteomes" id="UP000184088">
    <property type="component" value="Unassembled WGS sequence"/>
</dbReference>
<dbReference type="SUPFAM" id="SSF53383">
    <property type="entry name" value="PLP-dependent transferases"/>
    <property type="match status" value="1"/>
</dbReference>
<evidence type="ECO:0000313" key="1">
    <source>
        <dbReference type="EMBL" id="SHF03589.1"/>
    </source>
</evidence>
<gene>
    <name evidence="1" type="ORF">SAMN02746089_01199</name>
</gene>
<dbReference type="AlphaFoldDB" id="A0A1M4YD13"/>
<dbReference type="PANTHER" id="PTHR46658:SF1">
    <property type="entry name" value="CYS OR MET METABOLISM PYRIDOXAL-PHOSPHATE-DEPENDENT ENZYME"/>
    <property type="match status" value="1"/>
</dbReference>
<dbReference type="Gene3D" id="3.40.640.10">
    <property type="entry name" value="Type I PLP-dependent aspartate aminotransferase-like (Major domain)"/>
    <property type="match status" value="1"/>
</dbReference>
<keyword evidence="1" id="KW-0456">Lyase</keyword>
<dbReference type="OrthoDB" id="9764766at2"/>
<dbReference type="RefSeq" id="WP_073342739.1">
    <property type="nucleotide sequence ID" value="NZ_FQVH01000010.1"/>
</dbReference>